<keyword evidence="3" id="KW-1185">Reference proteome</keyword>
<gene>
    <name evidence="2" type="ORF">J2753_000562</name>
</gene>
<keyword evidence="1" id="KW-1133">Transmembrane helix</keyword>
<evidence type="ECO:0000313" key="2">
    <source>
        <dbReference type="EMBL" id="MBP1986089.1"/>
    </source>
</evidence>
<dbReference type="RefSeq" id="WP_209490246.1">
    <property type="nucleotide sequence ID" value="NZ_JAGGLC010000001.1"/>
</dbReference>
<sequence length="123" mass="12355">MEITSSLWSALSAVAAVVAAAITAGLLFVADSPVLPAVGMALLATAFFALSALPRVRAHHAYGPLNVGFVAAMLALWFATLRVGPAGESAVTGLVGGLAAVGLAVAAVELYRYRRGGVTPHLG</sequence>
<evidence type="ECO:0000313" key="3">
    <source>
        <dbReference type="Proteomes" id="UP000823736"/>
    </source>
</evidence>
<evidence type="ECO:0000256" key="1">
    <source>
        <dbReference type="SAM" id="Phobius"/>
    </source>
</evidence>
<keyword evidence="1" id="KW-0472">Membrane</keyword>
<accession>A0A8T4GT77</accession>
<dbReference type="EMBL" id="JAGGLC010000001">
    <property type="protein sequence ID" value="MBP1986089.1"/>
    <property type="molecule type" value="Genomic_DNA"/>
</dbReference>
<reference evidence="2" key="1">
    <citation type="submission" date="2021-03" db="EMBL/GenBank/DDBJ databases">
        <title>Genomic Encyclopedia of Type Strains, Phase IV (KMG-IV): sequencing the most valuable type-strain genomes for metagenomic binning, comparative biology and taxonomic classification.</title>
        <authorList>
            <person name="Goeker M."/>
        </authorList>
    </citation>
    <scope>NUCLEOTIDE SEQUENCE</scope>
    <source>
        <strain evidence="2">DSM 26232</strain>
    </source>
</reference>
<dbReference type="Proteomes" id="UP000823736">
    <property type="component" value="Unassembled WGS sequence"/>
</dbReference>
<dbReference type="InterPro" id="IPR058377">
    <property type="entry name" value="DUF8064"/>
</dbReference>
<feature type="transmembrane region" description="Helical" evidence="1">
    <location>
        <begin position="90"/>
        <end position="111"/>
    </location>
</feature>
<name>A0A8T4GT77_9EURY</name>
<dbReference type="Pfam" id="PF26260">
    <property type="entry name" value="DUF8064"/>
    <property type="match status" value="1"/>
</dbReference>
<comment type="caution">
    <text evidence="2">The sequence shown here is derived from an EMBL/GenBank/DDBJ whole genome shotgun (WGS) entry which is preliminary data.</text>
</comment>
<feature type="transmembrane region" description="Helical" evidence="1">
    <location>
        <begin position="65"/>
        <end position="84"/>
    </location>
</feature>
<feature type="transmembrane region" description="Helical" evidence="1">
    <location>
        <begin position="7"/>
        <end position="28"/>
    </location>
</feature>
<organism evidence="2 3">
    <name type="scientific">Halolamina salifodinae</name>
    <dbReference type="NCBI Taxonomy" id="1202767"/>
    <lineage>
        <taxon>Archaea</taxon>
        <taxon>Methanobacteriati</taxon>
        <taxon>Methanobacteriota</taxon>
        <taxon>Stenosarchaea group</taxon>
        <taxon>Halobacteria</taxon>
        <taxon>Halobacteriales</taxon>
        <taxon>Haloferacaceae</taxon>
    </lineage>
</organism>
<dbReference type="AlphaFoldDB" id="A0A8T4GT77"/>
<keyword evidence="1" id="KW-0812">Transmembrane</keyword>
<feature type="transmembrane region" description="Helical" evidence="1">
    <location>
        <begin position="34"/>
        <end position="53"/>
    </location>
</feature>
<proteinExistence type="predicted"/>
<protein>
    <submittedName>
        <fullName evidence="2">Uncharacterized protein</fullName>
    </submittedName>
</protein>